<dbReference type="Proteomes" id="UP001162480">
    <property type="component" value="Chromosome 29"/>
</dbReference>
<sequence length="85" mass="9881">MINIHDERNHSTVISAVNHSKSIHKGDKLCHCDICGKSFSWECAIYTHKCIHTREKPFHCKRCGKSFSVEQYLTNYKYIHTGEKA</sequence>
<evidence type="ECO:0000256" key="3">
    <source>
        <dbReference type="ARBA" id="ARBA00022771"/>
    </source>
</evidence>
<dbReference type="FunFam" id="3.30.160.60:FF:002343">
    <property type="entry name" value="Zinc finger protein 33A"/>
    <property type="match status" value="1"/>
</dbReference>
<evidence type="ECO:0000256" key="2">
    <source>
        <dbReference type="ARBA" id="ARBA00022737"/>
    </source>
</evidence>
<accession>A0AA36C085</accession>
<dbReference type="GO" id="GO:0008270">
    <property type="term" value="F:zinc ion binding"/>
    <property type="evidence" value="ECO:0007669"/>
    <property type="project" value="UniProtKB-KW"/>
</dbReference>
<evidence type="ECO:0000256" key="4">
    <source>
        <dbReference type="ARBA" id="ARBA00022833"/>
    </source>
</evidence>
<dbReference type="PROSITE" id="PS50157">
    <property type="entry name" value="ZINC_FINGER_C2H2_2"/>
    <property type="match status" value="2"/>
</dbReference>
<keyword evidence="8" id="KW-1185">Reference proteome</keyword>
<dbReference type="InterPro" id="IPR036236">
    <property type="entry name" value="Znf_C2H2_sf"/>
</dbReference>
<dbReference type="PROSITE" id="PS00028">
    <property type="entry name" value="ZINC_FINGER_C2H2_1"/>
    <property type="match status" value="1"/>
</dbReference>
<gene>
    <name evidence="7" type="ORF">OCTVUL_1B001165</name>
</gene>
<dbReference type="Gene3D" id="3.30.160.60">
    <property type="entry name" value="Classic Zinc Finger"/>
    <property type="match status" value="2"/>
</dbReference>
<dbReference type="EMBL" id="OX597842">
    <property type="protein sequence ID" value="CAI9743935.1"/>
    <property type="molecule type" value="Genomic_DNA"/>
</dbReference>
<dbReference type="PANTHER" id="PTHR23234">
    <property type="entry name" value="ZNF44 PROTEIN"/>
    <property type="match status" value="1"/>
</dbReference>
<keyword evidence="4" id="KW-0862">Zinc</keyword>
<dbReference type="InterPro" id="IPR050758">
    <property type="entry name" value="Znf_C2H2-type"/>
</dbReference>
<evidence type="ECO:0000259" key="6">
    <source>
        <dbReference type="PROSITE" id="PS50157"/>
    </source>
</evidence>
<dbReference type="InterPro" id="IPR013087">
    <property type="entry name" value="Znf_C2H2_type"/>
</dbReference>
<evidence type="ECO:0000313" key="8">
    <source>
        <dbReference type="Proteomes" id="UP001162480"/>
    </source>
</evidence>
<feature type="domain" description="C2H2-type" evidence="6">
    <location>
        <begin position="58"/>
        <end position="85"/>
    </location>
</feature>
<protein>
    <submittedName>
        <fullName evidence="7">---NA</fullName>
    </submittedName>
</protein>
<evidence type="ECO:0000256" key="1">
    <source>
        <dbReference type="ARBA" id="ARBA00022723"/>
    </source>
</evidence>
<dbReference type="SUPFAM" id="SSF57667">
    <property type="entry name" value="beta-beta-alpha zinc fingers"/>
    <property type="match status" value="1"/>
</dbReference>
<evidence type="ECO:0000256" key="5">
    <source>
        <dbReference type="PROSITE-ProRule" id="PRU00042"/>
    </source>
</evidence>
<evidence type="ECO:0000313" key="7">
    <source>
        <dbReference type="EMBL" id="CAI9743935.1"/>
    </source>
</evidence>
<feature type="domain" description="C2H2-type" evidence="6">
    <location>
        <begin position="30"/>
        <end position="57"/>
    </location>
</feature>
<dbReference type="AlphaFoldDB" id="A0AA36C085"/>
<proteinExistence type="predicted"/>
<keyword evidence="3 5" id="KW-0863">Zinc-finger</keyword>
<organism evidence="7 8">
    <name type="scientific">Octopus vulgaris</name>
    <name type="common">Common octopus</name>
    <dbReference type="NCBI Taxonomy" id="6645"/>
    <lineage>
        <taxon>Eukaryota</taxon>
        <taxon>Metazoa</taxon>
        <taxon>Spiralia</taxon>
        <taxon>Lophotrochozoa</taxon>
        <taxon>Mollusca</taxon>
        <taxon>Cephalopoda</taxon>
        <taxon>Coleoidea</taxon>
        <taxon>Octopodiformes</taxon>
        <taxon>Octopoda</taxon>
        <taxon>Incirrata</taxon>
        <taxon>Octopodidae</taxon>
        <taxon>Octopus</taxon>
    </lineage>
</organism>
<keyword evidence="1" id="KW-0479">Metal-binding</keyword>
<reference evidence="7" key="1">
    <citation type="submission" date="2023-08" db="EMBL/GenBank/DDBJ databases">
        <authorList>
            <person name="Alioto T."/>
            <person name="Alioto T."/>
            <person name="Gomez Garrido J."/>
        </authorList>
    </citation>
    <scope>NUCLEOTIDE SEQUENCE</scope>
</reference>
<dbReference type="PANTHER" id="PTHR23234:SF10">
    <property type="entry name" value="RIKEN CDNA 6720489N17 GENE-RELATED"/>
    <property type="match status" value="1"/>
</dbReference>
<keyword evidence="2" id="KW-0677">Repeat</keyword>
<name>A0AA36C085_OCTVU</name>